<dbReference type="AlphaFoldDB" id="A0A6A1UUY6"/>
<name>A0A6A1UUY6_9ROSI</name>
<reference evidence="2 3" key="1">
    <citation type="journal article" date="2019" name="Plant Biotechnol. J.">
        <title>The red bayberry genome and genetic basis of sex determination.</title>
        <authorList>
            <person name="Jia H.M."/>
            <person name="Jia H.J."/>
            <person name="Cai Q.L."/>
            <person name="Wang Y."/>
            <person name="Zhao H.B."/>
            <person name="Yang W.F."/>
            <person name="Wang G.Y."/>
            <person name="Li Y.H."/>
            <person name="Zhan D.L."/>
            <person name="Shen Y.T."/>
            <person name="Niu Q.F."/>
            <person name="Chang L."/>
            <person name="Qiu J."/>
            <person name="Zhao L."/>
            <person name="Xie H.B."/>
            <person name="Fu W.Y."/>
            <person name="Jin J."/>
            <person name="Li X.W."/>
            <person name="Jiao Y."/>
            <person name="Zhou C.C."/>
            <person name="Tu T."/>
            <person name="Chai C.Y."/>
            <person name="Gao J.L."/>
            <person name="Fan L.J."/>
            <person name="van de Weg E."/>
            <person name="Wang J.Y."/>
            <person name="Gao Z.S."/>
        </authorList>
    </citation>
    <scope>NUCLEOTIDE SEQUENCE [LARGE SCALE GENOMIC DNA]</scope>
    <source>
        <tissue evidence="2">Leaves</tissue>
    </source>
</reference>
<feature type="region of interest" description="Disordered" evidence="1">
    <location>
        <begin position="1"/>
        <end position="21"/>
    </location>
</feature>
<dbReference type="EMBL" id="RXIC02000026">
    <property type="protein sequence ID" value="KAB1202880.1"/>
    <property type="molecule type" value="Genomic_DNA"/>
</dbReference>
<evidence type="ECO:0000313" key="2">
    <source>
        <dbReference type="EMBL" id="KAB1202880.1"/>
    </source>
</evidence>
<keyword evidence="2" id="KW-0808">Transferase</keyword>
<comment type="caution">
    <text evidence="2">The sequence shown here is derived from an EMBL/GenBank/DDBJ whole genome shotgun (WGS) entry which is preliminary data.</text>
</comment>
<dbReference type="GO" id="GO:0004364">
    <property type="term" value="F:glutathione transferase activity"/>
    <property type="evidence" value="ECO:0007669"/>
    <property type="project" value="InterPro"/>
</dbReference>
<sequence>MGDRVGHCAPNPTEPDRIVSGYDPSKREFAEDLIVYTGTFTKIVYTSFKGDPIKEVGKLYKLHQSSPRFMIQLCDLQVDIAYVPFVERFQIFLSEQQCQIDDPIPLGEGAGVGRLKDVDNMAIDQYNSWFTFSEYEEAVTIQSCHSIHARELAMVNAFRSMMHDDIDGNQGTTSKDFVQIPIGPVMRARAKKFKDVLNGLIQEAWAQANA</sequence>
<organism evidence="2 3">
    <name type="scientific">Morella rubra</name>
    <name type="common">Chinese bayberry</name>
    <dbReference type="NCBI Taxonomy" id="262757"/>
    <lineage>
        <taxon>Eukaryota</taxon>
        <taxon>Viridiplantae</taxon>
        <taxon>Streptophyta</taxon>
        <taxon>Embryophyta</taxon>
        <taxon>Tracheophyta</taxon>
        <taxon>Spermatophyta</taxon>
        <taxon>Magnoliopsida</taxon>
        <taxon>eudicotyledons</taxon>
        <taxon>Gunneridae</taxon>
        <taxon>Pentapetalae</taxon>
        <taxon>rosids</taxon>
        <taxon>fabids</taxon>
        <taxon>Fagales</taxon>
        <taxon>Myricaceae</taxon>
        <taxon>Morella</taxon>
    </lineage>
</organism>
<dbReference type="Proteomes" id="UP000516437">
    <property type="component" value="Chromosome 8"/>
</dbReference>
<evidence type="ECO:0000313" key="3">
    <source>
        <dbReference type="Proteomes" id="UP000516437"/>
    </source>
</evidence>
<accession>A0A6A1UUY6</accession>
<dbReference type="Gene3D" id="1.20.1050.10">
    <property type="match status" value="1"/>
</dbReference>
<evidence type="ECO:0000256" key="1">
    <source>
        <dbReference type="SAM" id="MobiDB-lite"/>
    </source>
</evidence>
<dbReference type="PANTHER" id="PTHR44328:SF6">
    <property type="entry name" value="GLUTATHIONE S-TRANSFERASE L1-RELATED"/>
    <property type="match status" value="1"/>
</dbReference>
<dbReference type="InterPro" id="IPR044629">
    <property type="entry name" value="GSTL1/2/3"/>
</dbReference>
<dbReference type="OrthoDB" id="1017754at2759"/>
<keyword evidence="3" id="KW-1185">Reference proteome</keyword>
<protein>
    <submittedName>
        <fullName evidence="2">Glutathione S-transferase L1</fullName>
    </submittedName>
</protein>
<dbReference type="PANTHER" id="PTHR44328">
    <property type="entry name" value="GLUTATHIONE S-TRANSFERASE L1"/>
    <property type="match status" value="1"/>
</dbReference>
<gene>
    <name evidence="2" type="ORF">CJ030_MR8G027825</name>
</gene>
<proteinExistence type="predicted"/>